<dbReference type="OrthoDB" id="9812260at2"/>
<dbReference type="CDD" id="cd01949">
    <property type="entry name" value="GGDEF"/>
    <property type="match status" value="1"/>
</dbReference>
<dbReference type="Pfam" id="PF00990">
    <property type="entry name" value="GGDEF"/>
    <property type="match status" value="1"/>
</dbReference>
<dbReference type="InterPro" id="IPR000160">
    <property type="entry name" value="GGDEF_dom"/>
</dbReference>
<comment type="caution">
    <text evidence="5">The sequence shown here is derived from an EMBL/GenBank/DDBJ whole genome shotgun (WGS) entry which is preliminary data.</text>
</comment>
<dbReference type="EMBL" id="SLWX01000013">
    <property type="protein sequence ID" value="TCO74523.1"/>
    <property type="molecule type" value="Genomic_DNA"/>
</dbReference>
<name>A0A4R2KLH4_9GAMM</name>
<dbReference type="InterPro" id="IPR029787">
    <property type="entry name" value="Nucleotide_cyclase"/>
</dbReference>
<gene>
    <name evidence="5" type="ORF">EV688_11377</name>
</gene>
<organism evidence="5 6">
    <name type="scientific">Chromatocurvus halotolerans</name>
    <dbReference type="NCBI Taxonomy" id="1132028"/>
    <lineage>
        <taxon>Bacteria</taxon>
        <taxon>Pseudomonadati</taxon>
        <taxon>Pseudomonadota</taxon>
        <taxon>Gammaproteobacteria</taxon>
        <taxon>Cellvibrionales</taxon>
        <taxon>Halieaceae</taxon>
        <taxon>Chromatocurvus</taxon>
    </lineage>
</organism>
<evidence type="ECO:0000259" key="4">
    <source>
        <dbReference type="PROSITE" id="PS50887"/>
    </source>
</evidence>
<dbReference type="AlphaFoldDB" id="A0A4R2KLH4"/>
<evidence type="ECO:0000256" key="2">
    <source>
        <dbReference type="ARBA" id="ARBA00012528"/>
    </source>
</evidence>
<feature type="domain" description="GGDEF" evidence="4">
    <location>
        <begin position="179"/>
        <end position="315"/>
    </location>
</feature>
<evidence type="ECO:0000256" key="3">
    <source>
        <dbReference type="ARBA" id="ARBA00034247"/>
    </source>
</evidence>
<dbReference type="PANTHER" id="PTHR45138:SF9">
    <property type="entry name" value="DIGUANYLATE CYCLASE DGCM-RELATED"/>
    <property type="match status" value="1"/>
</dbReference>
<dbReference type="SUPFAM" id="SSF55073">
    <property type="entry name" value="Nucleotide cyclase"/>
    <property type="match status" value="1"/>
</dbReference>
<dbReference type="NCBIfam" id="TIGR00254">
    <property type="entry name" value="GGDEF"/>
    <property type="match status" value="1"/>
</dbReference>
<dbReference type="GO" id="GO:0052621">
    <property type="term" value="F:diguanylate cyclase activity"/>
    <property type="evidence" value="ECO:0007669"/>
    <property type="project" value="UniProtKB-EC"/>
</dbReference>
<protein>
    <recommendedName>
        <fullName evidence="2">diguanylate cyclase</fullName>
        <ecNumber evidence="2">2.7.7.65</ecNumber>
    </recommendedName>
</protein>
<dbReference type="FunFam" id="3.30.70.270:FF:000001">
    <property type="entry name" value="Diguanylate cyclase domain protein"/>
    <property type="match status" value="1"/>
</dbReference>
<keyword evidence="6" id="KW-1185">Reference proteome</keyword>
<dbReference type="PANTHER" id="PTHR45138">
    <property type="entry name" value="REGULATORY COMPONENTS OF SENSORY TRANSDUCTION SYSTEM"/>
    <property type="match status" value="1"/>
</dbReference>
<proteinExistence type="predicted"/>
<evidence type="ECO:0000313" key="6">
    <source>
        <dbReference type="Proteomes" id="UP000294980"/>
    </source>
</evidence>
<dbReference type="SMART" id="SM00267">
    <property type="entry name" value="GGDEF"/>
    <property type="match status" value="1"/>
</dbReference>
<sequence length="315" mass="35267">MNNVPTLKIDTHRLIRPKRDATPDEKARNAQHISSAERLLNLHERLLGSSEEKTLTERFRLWAREHDLAEEIVYSHGGTAGRTPGESGRHRGQKLDFALKPGSAHLGMLAVICRERPDDDGIVFLSRAVKCFSHYLEMALSVQSYRELAMHDGLTGLLNRKSLDARLAEEISRARRHGAALSMMLIDVDHFKKLNDELGHLSGDHTLRLLADIFTAVTRESDLAFRFGGDEFAILLPFTDLQSARCTAERIRARLSSMPAEAFCVTGNLPVLRPGISIGIAQYRQGDAETDLLRRADTHLYQAKARGRGRVCTQL</sequence>
<dbReference type="RefSeq" id="WP_117318956.1">
    <property type="nucleotide sequence ID" value="NZ_QQSW01000017.1"/>
</dbReference>
<dbReference type="Gene3D" id="3.30.70.270">
    <property type="match status" value="1"/>
</dbReference>
<reference evidence="5 6" key="1">
    <citation type="submission" date="2019-03" db="EMBL/GenBank/DDBJ databases">
        <title>Genomic Encyclopedia of Type Strains, Phase IV (KMG-IV): sequencing the most valuable type-strain genomes for metagenomic binning, comparative biology and taxonomic classification.</title>
        <authorList>
            <person name="Goeker M."/>
        </authorList>
    </citation>
    <scope>NUCLEOTIDE SEQUENCE [LARGE SCALE GENOMIC DNA]</scope>
    <source>
        <strain evidence="5 6">DSM 23344</strain>
    </source>
</reference>
<dbReference type="InterPro" id="IPR043128">
    <property type="entry name" value="Rev_trsase/Diguanyl_cyclase"/>
</dbReference>
<dbReference type="PROSITE" id="PS50887">
    <property type="entry name" value="GGDEF"/>
    <property type="match status" value="1"/>
</dbReference>
<evidence type="ECO:0000313" key="5">
    <source>
        <dbReference type="EMBL" id="TCO74523.1"/>
    </source>
</evidence>
<dbReference type="EC" id="2.7.7.65" evidence="2"/>
<accession>A0A4R2KLH4</accession>
<dbReference type="Proteomes" id="UP000294980">
    <property type="component" value="Unassembled WGS sequence"/>
</dbReference>
<comment type="cofactor">
    <cofactor evidence="1">
        <name>Mg(2+)</name>
        <dbReference type="ChEBI" id="CHEBI:18420"/>
    </cofactor>
</comment>
<comment type="catalytic activity">
    <reaction evidence="3">
        <text>2 GTP = 3',3'-c-di-GMP + 2 diphosphate</text>
        <dbReference type="Rhea" id="RHEA:24898"/>
        <dbReference type="ChEBI" id="CHEBI:33019"/>
        <dbReference type="ChEBI" id="CHEBI:37565"/>
        <dbReference type="ChEBI" id="CHEBI:58805"/>
        <dbReference type="EC" id="2.7.7.65"/>
    </reaction>
</comment>
<evidence type="ECO:0000256" key="1">
    <source>
        <dbReference type="ARBA" id="ARBA00001946"/>
    </source>
</evidence>
<dbReference type="InterPro" id="IPR050469">
    <property type="entry name" value="Diguanylate_Cyclase"/>
</dbReference>